<dbReference type="EMBL" id="BGPR01047626">
    <property type="protein sequence ID" value="GBO24679.1"/>
    <property type="molecule type" value="Genomic_DNA"/>
</dbReference>
<evidence type="ECO:0000256" key="1">
    <source>
        <dbReference type="SAM" id="MobiDB-lite"/>
    </source>
</evidence>
<name>A0A4Y2VHA9_ARAVE</name>
<feature type="region of interest" description="Disordered" evidence="1">
    <location>
        <begin position="122"/>
        <end position="155"/>
    </location>
</feature>
<comment type="caution">
    <text evidence="2">The sequence shown here is derived from an EMBL/GenBank/DDBJ whole genome shotgun (WGS) entry which is preliminary data.</text>
</comment>
<sequence length="155" mass="18373">MFRLRQESVIKLKGKLPLELQRNRNILKPVEEKILSVTLLFETERHASKELQRYRNIPLNPVEEKILSVTLLFERRDTRPFGPPTKDTERHACSSCRHLNISACRPKIPSVTLLFEPQRHRTFKPVDQDTERHASARETEHFKPVDQRYERHDSV</sequence>
<protein>
    <submittedName>
        <fullName evidence="2">Uncharacterized protein</fullName>
    </submittedName>
</protein>
<organism evidence="2 3">
    <name type="scientific">Araneus ventricosus</name>
    <name type="common">Orbweaver spider</name>
    <name type="synonym">Epeira ventricosa</name>
    <dbReference type="NCBI Taxonomy" id="182803"/>
    <lineage>
        <taxon>Eukaryota</taxon>
        <taxon>Metazoa</taxon>
        <taxon>Ecdysozoa</taxon>
        <taxon>Arthropoda</taxon>
        <taxon>Chelicerata</taxon>
        <taxon>Arachnida</taxon>
        <taxon>Araneae</taxon>
        <taxon>Araneomorphae</taxon>
        <taxon>Entelegynae</taxon>
        <taxon>Araneoidea</taxon>
        <taxon>Araneidae</taxon>
        <taxon>Araneus</taxon>
    </lineage>
</organism>
<dbReference type="Proteomes" id="UP000499080">
    <property type="component" value="Unassembled WGS sequence"/>
</dbReference>
<keyword evidence="3" id="KW-1185">Reference proteome</keyword>
<reference evidence="2 3" key="1">
    <citation type="journal article" date="2019" name="Sci. Rep.">
        <title>Orb-weaving spider Araneus ventricosus genome elucidates the spidroin gene catalogue.</title>
        <authorList>
            <person name="Kono N."/>
            <person name="Nakamura H."/>
            <person name="Ohtoshi R."/>
            <person name="Moran D.A.P."/>
            <person name="Shinohara A."/>
            <person name="Yoshida Y."/>
            <person name="Fujiwara M."/>
            <person name="Mori M."/>
            <person name="Tomita M."/>
            <person name="Arakawa K."/>
        </authorList>
    </citation>
    <scope>NUCLEOTIDE SEQUENCE [LARGE SCALE GENOMIC DNA]</scope>
</reference>
<dbReference type="AlphaFoldDB" id="A0A4Y2VHA9"/>
<gene>
    <name evidence="2" type="ORF">AVEN_149727_1</name>
</gene>
<proteinExistence type="predicted"/>
<evidence type="ECO:0000313" key="3">
    <source>
        <dbReference type="Proteomes" id="UP000499080"/>
    </source>
</evidence>
<evidence type="ECO:0000313" key="2">
    <source>
        <dbReference type="EMBL" id="GBO24679.1"/>
    </source>
</evidence>
<accession>A0A4Y2VHA9</accession>
<feature type="compositionally biased region" description="Basic and acidic residues" evidence="1">
    <location>
        <begin position="124"/>
        <end position="155"/>
    </location>
</feature>